<name>A0A3M2S979_9HYPO</name>
<reference evidence="1 2" key="1">
    <citation type="submission" date="2017-06" db="EMBL/GenBank/DDBJ databases">
        <title>Comparative genomic analysis of Ambrosia Fusariam Clade fungi.</title>
        <authorList>
            <person name="Stajich J.E."/>
            <person name="Carrillo J."/>
            <person name="Kijimoto T."/>
            <person name="Eskalen A."/>
            <person name="O'Donnell K."/>
            <person name="Kasson M."/>
        </authorList>
    </citation>
    <scope>NUCLEOTIDE SEQUENCE [LARGE SCALE GENOMIC DNA]</scope>
    <source>
        <strain evidence="1">UCR3666</strain>
    </source>
</reference>
<proteinExistence type="predicted"/>
<gene>
    <name evidence="1" type="ORF">CDV36_006281</name>
</gene>
<comment type="caution">
    <text evidence="1">The sequence shown here is derived from an EMBL/GenBank/DDBJ whole genome shotgun (WGS) entry which is preliminary data.</text>
</comment>
<keyword evidence="2" id="KW-1185">Reference proteome</keyword>
<sequence>MCLCSIVRRLAAEFDPDEAMGLVSDLNKHLAAVRAILSKSKPLAREVRYQVVPNNHRTMKILSVQSVDVGGVDQLYNRFKDHVQDFWGCSENNLHQELRRRLACVTIFLRSKLDSEAWVSAGVSGVVKGQKPSELRYAGNKYIKIARKLGGIGSILWLPLEVPSSTWERYLNIDDEEVFDHLRSIGQNIPNYDNFVQRLIACQLDDSSIQLSPYNLALSYDDCFPTSDQVVLILCAFGGSPVPVELLKSVRVPHRHWTNDGEIDSTSAVDFDLPRGLVNVLSDDKYLEQAMQRLEIAQEVLEDGKTMTWSIRPESMASITSRLSSQTMEDLATTALKLICFACPLVYEGKVNWPPHMKKAIWALLDNATNQKRVPMSLKTHVIDTLMFFTERDFFAIRRIAIERAKSLLRKSMPYYYHASIALFDSIMLRLDGNLERSDARIIDFLAEDHDTGTRCDNALQGRLHISHLENKIHRYDNDVASFMYKWEGIHPLSTFEIEVTRRLQGTAARYFHSIGDFQTAKASLEQHLWLNSTQPIRLNTRLLIVTRLGEIHCELGEFEKTLAVLQPELGGLTEKKGRPFRRLSMAMIEAYLGLGMLDTAESIIQQLADVEPPELDDINDQMLHMRRLILVSRTAHERLHFEEALRLWKFTLQRMESLVTFKTRHGWVLAVIYLSMAHAQLCLGDGEGARQSWDVAVQISMNERYEYAIPILATSWLQKIVGAIHQERGWPFRVMLPGGKPDMTWQ</sequence>
<dbReference type="AlphaFoldDB" id="A0A3M2S979"/>
<dbReference type="STRING" id="2010991.A0A3M2S979"/>
<dbReference type="EMBL" id="NKUJ01000094">
    <property type="protein sequence ID" value="RMJ14066.1"/>
    <property type="molecule type" value="Genomic_DNA"/>
</dbReference>
<dbReference type="SUPFAM" id="SSF48452">
    <property type="entry name" value="TPR-like"/>
    <property type="match status" value="1"/>
</dbReference>
<organism evidence="1 2">
    <name type="scientific">Fusarium kuroshium</name>
    <dbReference type="NCBI Taxonomy" id="2010991"/>
    <lineage>
        <taxon>Eukaryota</taxon>
        <taxon>Fungi</taxon>
        <taxon>Dikarya</taxon>
        <taxon>Ascomycota</taxon>
        <taxon>Pezizomycotina</taxon>
        <taxon>Sordariomycetes</taxon>
        <taxon>Hypocreomycetidae</taxon>
        <taxon>Hypocreales</taxon>
        <taxon>Nectriaceae</taxon>
        <taxon>Fusarium</taxon>
        <taxon>Fusarium solani species complex</taxon>
    </lineage>
</organism>
<evidence type="ECO:0000313" key="1">
    <source>
        <dbReference type="EMBL" id="RMJ14066.1"/>
    </source>
</evidence>
<dbReference type="InterPro" id="IPR011990">
    <property type="entry name" value="TPR-like_helical_dom_sf"/>
</dbReference>
<dbReference type="Proteomes" id="UP000277212">
    <property type="component" value="Unassembled WGS sequence"/>
</dbReference>
<dbReference type="OrthoDB" id="3946009at2759"/>
<evidence type="ECO:0000313" key="2">
    <source>
        <dbReference type="Proteomes" id="UP000277212"/>
    </source>
</evidence>
<protein>
    <submittedName>
        <fullName evidence="1">Uncharacterized protein</fullName>
    </submittedName>
</protein>
<accession>A0A3M2S979</accession>
<dbReference type="Gene3D" id="1.25.40.10">
    <property type="entry name" value="Tetratricopeptide repeat domain"/>
    <property type="match status" value="1"/>
</dbReference>